<organism evidence="1 2">
    <name type="scientific">Armillaria tabescens</name>
    <name type="common">Ringless honey mushroom</name>
    <name type="synonym">Agaricus tabescens</name>
    <dbReference type="NCBI Taxonomy" id="1929756"/>
    <lineage>
        <taxon>Eukaryota</taxon>
        <taxon>Fungi</taxon>
        <taxon>Dikarya</taxon>
        <taxon>Basidiomycota</taxon>
        <taxon>Agaricomycotina</taxon>
        <taxon>Agaricomycetes</taxon>
        <taxon>Agaricomycetidae</taxon>
        <taxon>Agaricales</taxon>
        <taxon>Marasmiineae</taxon>
        <taxon>Physalacriaceae</taxon>
        <taxon>Desarmillaria</taxon>
    </lineage>
</organism>
<gene>
    <name evidence="1" type="ORF">EV420DRAFT_1184229</name>
</gene>
<evidence type="ECO:0000313" key="1">
    <source>
        <dbReference type="EMBL" id="KAK0462377.1"/>
    </source>
</evidence>
<reference evidence="1" key="1">
    <citation type="submission" date="2023-06" db="EMBL/GenBank/DDBJ databases">
        <authorList>
            <consortium name="Lawrence Berkeley National Laboratory"/>
            <person name="Ahrendt S."/>
            <person name="Sahu N."/>
            <person name="Indic B."/>
            <person name="Wong-Bajracharya J."/>
            <person name="Merenyi Z."/>
            <person name="Ke H.-M."/>
            <person name="Monk M."/>
            <person name="Kocsube S."/>
            <person name="Drula E."/>
            <person name="Lipzen A."/>
            <person name="Balint B."/>
            <person name="Henrissat B."/>
            <person name="Andreopoulos B."/>
            <person name="Martin F.M."/>
            <person name="Harder C.B."/>
            <person name="Rigling D."/>
            <person name="Ford K.L."/>
            <person name="Foster G.D."/>
            <person name="Pangilinan J."/>
            <person name="Papanicolaou A."/>
            <person name="Barry K."/>
            <person name="LaButti K."/>
            <person name="Viragh M."/>
            <person name="Koriabine M."/>
            <person name="Yan M."/>
            <person name="Riley R."/>
            <person name="Champramary S."/>
            <person name="Plett K.L."/>
            <person name="Tsai I.J."/>
            <person name="Slot J."/>
            <person name="Sipos G."/>
            <person name="Plett J."/>
            <person name="Nagy L.G."/>
            <person name="Grigoriev I.V."/>
        </authorList>
    </citation>
    <scope>NUCLEOTIDE SEQUENCE</scope>
    <source>
        <strain evidence="1">CCBAS 213</strain>
    </source>
</reference>
<dbReference type="RefSeq" id="XP_060333989.1">
    <property type="nucleotide sequence ID" value="XM_060466250.1"/>
</dbReference>
<evidence type="ECO:0008006" key="3">
    <source>
        <dbReference type="Google" id="ProtNLM"/>
    </source>
</evidence>
<dbReference type="GeneID" id="85349798"/>
<comment type="caution">
    <text evidence="1">The sequence shown here is derived from an EMBL/GenBank/DDBJ whole genome shotgun (WGS) entry which is preliminary data.</text>
</comment>
<protein>
    <recommendedName>
        <fullName evidence="3">F-box domain-containing protein</fullName>
    </recommendedName>
</protein>
<dbReference type="AlphaFoldDB" id="A0AA39NB43"/>
<dbReference type="EMBL" id="JAUEPS010000009">
    <property type="protein sequence ID" value="KAK0462377.1"/>
    <property type="molecule type" value="Genomic_DNA"/>
</dbReference>
<evidence type="ECO:0000313" key="2">
    <source>
        <dbReference type="Proteomes" id="UP001175211"/>
    </source>
</evidence>
<proteinExistence type="predicted"/>
<keyword evidence="2" id="KW-1185">Reference proteome</keyword>
<accession>A0AA39NB43</accession>
<dbReference type="Proteomes" id="UP001175211">
    <property type="component" value="Unassembled WGS sequence"/>
</dbReference>
<name>A0AA39NB43_ARMTA</name>
<sequence>MTKSSHWEPCSGCVCSNHHIPSYNFAPVASLSDNPEWTRLTRTNDLPLPSQEDALSAMITSYKQKLHHLDLEKASLHEFLLDMENLLDEKMDMLDEESARISEAIRECQGIASPIRRLPPELLGQIFLGAIEARSYTDAIRQDEVDETVYVPLSISCVSATWRSIALSFPKLWASITIEINSNGYHEEDAKMERTRFHLDRSQGHPLSISIYDYIGLSADFNLPPHAITSYPYPPPAFESFLFT</sequence>